<evidence type="ECO:0000313" key="9">
    <source>
        <dbReference type="RefSeq" id="XP_026747815.1"/>
    </source>
</evidence>
<dbReference type="InterPro" id="IPR013087">
    <property type="entry name" value="Znf_C2H2_type"/>
</dbReference>
<keyword evidence="4" id="KW-0862">Zinc</keyword>
<evidence type="ECO:0000256" key="6">
    <source>
        <dbReference type="SAM" id="MobiDB-lite"/>
    </source>
</evidence>
<sequence length="615" mass="70670">MDVKVKTFTLSCICEGCLSTDRELIEITESHIKEVFYELILNEAGNQKKLLLCWECKGNIQRFLVFKQQVKDAHNTLNQYMLNQNIQYSKFSITKDNDVPNVADFKEDGTEQPFIKVEDQGFADVDYFNEDYDRDDDVDSKEITAVLDTGYVEPSKAKSRGKSKKKVEDEFNDSDEEPLKCKKNREGARVKKKKKEDGSPKLDRRKNPAPKREKPPGVVNNPRVAKKLQQLNVAQGQLEMVVLSWAEVEAERQRGLSSEAFTRQKYRCEDCVLGFNHKFKLDNHMKKHDESAGTMVCEVCKVRCRDAHALCAHRRRHRVSDCESRCASDPARWRCCRCGRSVSRAAVAADHVAREHHAPPPTHACRLCGHEEPTLGKLRNHIKNHAERQKCELCGKTFRDRTSLRTHLFIHKGEKEYSCPRCDKRFLFKKAMEVHLVTHDAPAHLYCYECDMNFKNRMSYTQHMKYSLKHIDPAKLKYACQLCDKKFVKAIRLEEHNLAVHLKATPIRCTAQGCNFACSSRAVLRAHSRCVHRHARALRNHVCHACGKTYTTKKSLEGHLRSHTGERPFKCTECPSTFGYEAALYNHNKLVHLKPKTGRARPPPIQIPAAPTELT</sequence>
<dbReference type="KEGG" id="tnl:113508863"/>
<dbReference type="Proteomes" id="UP000322000">
    <property type="component" value="Chromosome 3"/>
</dbReference>
<name>A0A7E5X3K6_TRINI</name>
<keyword evidence="1" id="KW-0479">Metal-binding</keyword>
<proteinExistence type="predicted"/>
<evidence type="ECO:0000256" key="1">
    <source>
        <dbReference type="ARBA" id="ARBA00022723"/>
    </source>
</evidence>
<dbReference type="OrthoDB" id="4748970at2759"/>
<dbReference type="PROSITE" id="PS50157">
    <property type="entry name" value="ZINC_FINGER_C2H2_2"/>
    <property type="match status" value="6"/>
</dbReference>
<dbReference type="SUPFAM" id="SSF57667">
    <property type="entry name" value="beta-beta-alpha zinc fingers"/>
    <property type="match status" value="2"/>
</dbReference>
<feature type="domain" description="C2H2-type" evidence="7">
    <location>
        <begin position="389"/>
        <end position="416"/>
    </location>
</feature>
<dbReference type="InParanoid" id="A0A7E5X3K6"/>
<dbReference type="GeneID" id="113508863"/>
<dbReference type="RefSeq" id="XP_026747815.1">
    <property type="nucleotide sequence ID" value="XM_026892014.1"/>
</dbReference>
<protein>
    <submittedName>
        <fullName evidence="9">Zinc finger protein 90-like isoform X1</fullName>
    </submittedName>
</protein>
<dbReference type="Pfam" id="PF00096">
    <property type="entry name" value="zf-C2H2"/>
    <property type="match status" value="2"/>
</dbReference>
<dbReference type="PROSITE" id="PS00028">
    <property type="entry name" value="ZINC_FINGER_C2H2_1"/>
    <property type="match status" value="7"/>
</dbReference>
<evidence type="ECO:0000256" key="4">
    <source>
        <dbReference type="ARBA" id="ARBA00022833"/>
    </source>
</evidence>
<gene>
    <name evidence="9" type="primary">LOC113508863</name>
</gene>
<dbReference type="GO" id="GO:0005634">
    <property type="term" value="C:nucleus"/>
    <property type="evidence" value="ECO:0007669"/>
    <property type="project" value="UniProtKB-ARBA"/>
</dbReference>
<feature type="domain" description="C2H2-type" evidence="7">
    <location>
        <begin position="478"/>
        <end position="506"/>
    </location>
</feature>
<dbReference type="FunCoup" id="A0A7E5X3K6">
    <property type="interactions" value="2105"/>
</dbReference>
<accession>A0A7E5X3K6</accession>
<evidence type="ECO:0000256" key="3">
    <source>
        <dbReference type="ARBA" id="ARBA00022771"/>
    </source>
</evidence>
<keyword evidence="2" id="KW-0677">Repeat</keyword>
<dbReference type="PANTHER" id="PTHR24379:SF121">
    <property type="entry name" value="C2H2-TYPE DOMAIN-CONTAINING PROTEIN"/>
    <property type="match status" value="1"/>
</dbReference>
<feature type="domain" description="C2H2-type" evidence="7">
    <location>
        <begin position="417"/>
        <end position="444"/>
    </location>
</feature>
<dbReference type="FunFam" id="3.30.160.60:FF:000446">
    <property type="entry name" value="Zinc finger protein"/>
    <property type="match status" value="1"/>
</dbReference>
<feature type="region of interest" description="Disordered" evidence="6">
    <location>
        <begin position="595"/>
        <end position="615"/>
    </location>
</feature>
<dbReference type="PANTHER" id="PTHR24379">
    <property type="entry name" value="KRAB AND ZINC FINGER DOMAIN-CONTAINING"/>
    <property type="match status" value="1"/>
</dbReference>
<feature type="domain" description="C2H2-type" evidence="7">
    <location>
        <begin position="569"/>
        <end position="597"/>
    </location>
</feature>
<evidence type="ECO:0000256" key="5">
    <source>
        <dbReference type="PROSITE-ProRule" id="PRU00042"/>
    </source>
</evidence>
<evidence type="ECO:0000259" key="7">
    <source>
        <dbReference type="PROSITE" id="PS50157"/>
    </source>
</evidence>
<evidence type="ECO:0000256" key="2">
    <source>
        <dbReference type="ARBA" id="ARBA00022737"/>
    </source>
</evidence>
<feature type="domain" description="C2H2-type" evidence="7">
    <location>
        <begin position="541"/>
        <end position="568"/>
    </location>
</feature>
<dbReference type="AlphaFoldDB" id="A0A7E5X3K6"/>
<feature type="region of interest" description="Disordered" evidence="6">
    <location>
        <begin position="154"/>
        <end position="223"/>
    </location>
</feature>
<reference evidence="9" key="1">
    <citation type="submission" date="2025-08" db="UniProtKB">
        <authorList>
            <consortium name="RefSeq"/>
        </authorList>
    </citation>
    <scope>IDENTIFICATION</scope>
</reference>
<organism evidence="8 9">
    <name type="scientific">Trichoplusia ni</name>
    <name type="common">Cabbage looper</name>
    <dbReference type="NCBI Taxonomy" id="7111"/>
    <lineage>
        <taxon>Eukaryota</taxon>
        <taxon>Metazoa</taxon>
        <taxon>Ecdysozoa</taxon>
        <taxon>Arthropoda</taxon>
        <taxon>Hexapoda</taxon>
        <taxon>Insecta</taxon>
        <taxon>Pterygota</taxon>
        <taxon>Neoptera</taxon>
        <taxon>Endopterygota</taxon>
        <taxon>Lepidoptera</taxon>
        <taxon>Glossata</taxon>
        <taxon>Ditrysia</taxon>
        <taxon>Noctuoidea</taxon>
        <taxon>Noctuidae</taxon>
        <taxon>Plusiinae</taxon>
        <taxon>Trichoplusia</taxon>
    </lineage>
</organism>
<keyword evidence="3 5" id="KW-0863">Zinc-finger</keyword>
<dbReference type="Gene3D" id="3.30.160.60">
    <property type="entry name" value="Classic Zinc Finger"/>
    <property type="match status" value="6"/>
</dbReference>
<feature type="compositionally biased region" description="Basic and acidic residues" evidence="6">
    <location>
        <begin position="177"/>
        <end position="215"/>
    </location>
</feature>
<feature type="domain" description="C2H2-type" evidence="7">
    <location>
        <begin position="266"/>
        <end position="293"/>
    </location>
</feature>
<dbReference type="InterPro" id="IPR036236">
    <property type="entry name" value="Znf_C2H2_sf"/>
</dbReference>
<dbReference type="SMART" id="SM00355">
    <property type="entry name" value="ZnF_C2H2"/>
    <property type="match status" value="11"/>
</dbReference>
<dbReference type="GO" id="GO:0008270">
    <property type="term" value="F:zinc ion binding"/>
    <property type="evidence" value="ECO:0007669"/>
    <property type="project" value="UniProtKB-KW"/>
</dbReference>
<keyword evidence="8" id="KW-1185">Reference proteome</keyword>
<evidence type="ECO:0000313" key="8">
    <source>
        <dbReference type="Proteomes" id="UP000322000"/>
    </source>
</evidence>